<feature type="transmembrane region" description="Helical" evidence="2">
    <location>
        <begin position="223"/>
        <end position="240"/>
    </location>
</feature>
<evidence type="ECO:0000313" key="5">
    <source>
        <dbReference type="Proteomes" id="UP000799776"/>
    </source>
</evidence>
<organism evidence="4 5">
    <name type="scientific">Saccharata proteae CBS 121410</name>
    <dbReference type="NCBI Taxonomy" id="1314787"/>
    <lineage>
        <taxon>Eukaryota</taxon>
        <taxon>Fungi</taxon>
        <taxon>Dikarya</taxon>
        <taxon>Ascomycota</taxon>
        <taxon>Pezizomycotina</taxon>
        <taxon>Dothideomycetes</taxon>
        <taxon>Dothideomycetes incertae sedis</taxon>
        <taxon>Botryosphaeriales</taxon>
        <taxon>Saccharataceae</taxon>
        <taxon>Saccharata</taxon>
    </lineage>
</organism>
<dbReference type="InterPro" id="IPR002656">
    <property type="entry name" value="Acyl_transf_3_dom"/>
</dbReference>
<dbReference type="PANTHER" id="PTHR23028:SF134">
    <property type="entry name" value="PUTATIVE (AFU_ORTHOLOGUE AFUA_4G08520)-RELATED"/>
    <property type="match status" value="1"/>
</dbReference>
<evidence type="ECO:0000259" key="3">
    <source>
        <dbReference type="Pfam" id="PF01757"/>
    </source>
</evidence>
<feature type="transmembrane region" description="Helical" evidence="2">
    <location>
        <begin position="115"/>
        <end position="135"/>
    </location>
</feature>
<name>A0A6A5YCG6_9PEZI</name>
<feature type="transmembrane region" description="Helical" evidence="2">
    <location>
        <begin position="310"/>
        <end position="332"/>
    </location>
</feature>
<feature type="compositionally biased region" description="Polar residues" evidence="1">
    <location>
        <begin position="273"/>
        <end position="297"/>
    </location>
</feature>
<dbReference type="PANTHER" id="PTHR23028">
    <property type="entry name" value="ACETYLTRANSFERASE"/>
    <property type="match status" value="1"/>
</dbReference>
<feature type="transmembrane region" description="Helical" evidence="2">
    <location>
        <begin position="383"/>
        <end position="402"/>
    </location>
</feature>
<evidence type="ECO:0000313" key="4">
    <source>
        <dbReference type="EMBL" id="KAF2089582.1"/>
    </source>
</evidence>
<protein>
    <recommendedName>
        <fullName evidence="3">Acyltransferase 3 domain-containing protein</fullName>
    </recommendedName>
</protein>
<feature type="transmembrane region" description="Helical" evidence="2">
    <location>
        <begin position="21"/>
        <end position="40"/>
    </location>
</feature>
<keyword evidence="2" id="KW-0472">Membrane</keyword>
<reference evidence="4" key="1">
    <citation type="journal article" date="2020" name="Stud. Mycol.">
        <title>101 Dothideomycetes genomes: a test case for predicting lifestyles and emergence of pathogens.</title>
        <authorList>
            <person name="Haridas S."/>
            <person name="Albert R."/>
            <person name="Binder M."/>
            <person name="Bloem J."/>
            <person name="Labutti K."/>
            <person name="Salamov A."/>
            <person name="Andreopoulos B."/>
            <person name="Baker S."/>
            <person name="Barry K."/>
            <person name="Bills G."/>
            <person name="Bluhm B."/>
            <person name="Cannon C."/>
            <person name="Castanera R."/>
            <person name="Culley D."/>
            <person name="Daum C."/>
            <person name="Ezra D."/>
            <person name="Gonzalez J."/>
            <person name="Henrissat B."/>
            <person name="Kuo A."/>
            <person name="Liang C."/>
            <person name="Lipzen A."/>
            <person name="Lutzoni F."/>
            <person name="Magnuson J."/>
            <person name="Mondo S."/>
            <person name="Nolan M."/>
            <person name="Ohm R."/>
            <person name="Pangilinan J."/>
            <person name="Park H.-J."/>
            <person name="Ramirez L."/>
            <person name="Alfaro M."/>
            <person name="Sun H."/>
            <person name="Tritt A."/>
            <person name="Yoshinaga Y."/>
            <person name="Zwiers L.-H."/>
            <person name="Turgeon B."/>
            <person name="Goodwin S."/>
            <person name="Spatafora J."/>
            <person name="Crous P."/>
            <person name="Grigoriev I."/>
        </authorList>
    </citation>
    <scope>NUCLEOTIDE SEQUENCE</scope>
    <source>
        <strain evidence="4">CBS 121410</strain>
    </source>
</reference>
<feature type="domain" description="Acyltransferase 3" evidence="3">
    <location>
        <begin position="19"/>
        <end position="431"/>
    </location>
</feature>
<dbReference type="GO" id="GO:0016747">
    <property type="term" value="F:acyltransferase activity, transferring groups other than amino-acyl groups"/>
    <property type="evidence" value="ECO:0007669"/>
    <property type="project" value="InterPro"/>
</dbReference>
<feature type="region of interest" description="Disordered" evidence="1">
    <location>
        <begin position="265"/>
        <end position="297"/>
    </location>
</feature>
<dbReference type="OrthoDB" id="5819582at2759"/>
<proteinExistence type="predicted"/>
<keyword evidence="2" id="KW-0812">Transmembrane</keyword>
<dbReference type="AlphaFoldDB" id="A0A6A5YCG6"/>
<evidence type="ECO:0000256" key="1">
    <source>
        <dbReference type="SAM" id="MobiDB-lite"/>
    </source>
</evidence>
<accession>A0A6A5YCG6</accession>
<dbReference type="Pfam" id="PF01757">
    <property type="entry name" value="Acyl_transf_3"/>
    <property type="match status" value="1"/>
</dbReference>
<dbReference type="InterPro" id="IPR050879">
    <property type="entry name" value="Acyltransferase_3"/>
</dbReference>
<dbReference type="EMBL" id="ML978714">
    <property type="protein sequence ID" value="KAF2089582.1"/>
    <property type="molecule type" value="Genomic_DNA"/>
</dbReference>
<keyword evidence="5" id="KW-1185">Reference proteome</keyword>
<feature type="transmembrane region" description="Helical" evidence="2">
    <location>
        <begin position="422"/>
        <end position="443"/>
    </location>
</feature>
<feature type="transmembrane region" description="Helical" evidence="2">
    <location>
        <begin position="352"/>
        <end position="371"/>
    </location>
</feature>
<sequence>MQLRCSPDSVQLRVRSASCLDGLRGIAALIVFFFHTLWAYEEFVEYGYGLSPDNKRIIQLPFIKILYAGHAMVSVFFVVGGYVISLKPLKLMRAHAWEDLHKALSSSVFRRGIRIYLPAIVATFISMLTLHFGLWEYPRNFIYNRDLINYADFHPDRAPTLGLQLLDWFYTTTGMMNVWSYYNSGFMMPYYNPYDPHLWTVPFEMRSSLVVAMTLLAVSRCRVAIRLFVVAAMIVFCCYWDRWECMLFLSGTILAESDMILQQKRHHSHQQEPENQPLQFSPSTHPRDNNSTTTIVSHSKPASYSKLTSLIPYALFLLGLYLLSAPNLQIPFTPGYAFLSTLKPASLTDEKRFLQGLGAITLVLSLTNSSVLQRPFLSPLAQYLGKISYSLYIVHGPLNHIVGLAVTPRLMVAFGAGGPAGWAWGAGFVCGNAAYAVVVLWVADVFQRAVDGNAVWLARKVEEMGYWFAGERRDEGVNGY</sequence>
<gene>
    <name evidence="4" type="ORF">K490DRAFT_72314</name>
</gene>
<keyword evidence="2" id="KW-1133">Transmembrane helix</keyword>
<dbReference type="Proteomes" id="UP000799776">
    <property type="component" value="Unassembled WGS sequence"/>
</dbReference>
<feature type="transmembrane region" description="Helical" evidence="2">
    <location>
        <begin position="60"/>
        <end position="84"/>
    </location>
</feature>
<evidence type="ECO:0000256" key="2">
    <source>
        <dbReference type="SAM" id="Phobius"/>
    </source>
</evidence>